<keyword evidence="10" id="KW-1185">Reference proteome</keyword>
<evidence type="ECO:0000256" key="3">
    <source>
        <dbReference type="ARBA" id="ARBA00037952"/>
    </source>
</evidence>
<dbReference type="Bgee" id="ENSOANG00000000842">
    <property type="expression patterns" value="Expressed in liver and 8 other cell types or tissues"/>
</dbReference>
<evidence type="ECO:0000256" key="6">
    <source>
        <dbReference type="RuleBase" id="RU369066"/>
    </source>
</evidence>
<feature type="compositionally biased region" description="Polar residues" evidence="7">
    <location>
        <begin position="120"/>
        <end position="140"/>
    </location>
</feature>
<proteinExistence type="inferred from homology"/>
<sequence>MVLPDSVTSGRRNSIGMDYVPTEDERRVFVECNRESFWYRSVPLTAASVLVTQGLITKGVLSGHPKYGSLPKLAFAGIMGYFGGKISYVKACQEKFKHLENSPLGEAMRQRQGRRVTPPGYSSEQPTFPSDVSGHSSFGTPSGADSGATERPLPQYEPIPFSASVNESTPTGITDHVAQGPESYLEESPKKKNVTYEELRNRNRETYEVTLPPKGEPSSLRTVRDRMPSKEVKVNKYGDTWDE</sequence>
<dbReference type="GO" id="GO:2000736">
    <property type="term" value="P:regulation of stem cell differentiation"/>
    <property type="evidence" value="ECO:0007669"/>
    <property type="project" value="UniProtKB-UniRule"/>
</dbReference>
<feature type="domain" description="OCIA" evidence="8">
    <location>
        <begin position="17"/>
        <end position="103"/>
    </location>
</feature>
<evidence type="ECO:0000256" key="7">
    <source>
        <dbReference type="SAM" id="MobiDB-lite"/>
    </source>
</evidence>
<gene>
    <name evidence="9" type="primary">OCIAD1</name>
</gene>
<reference evidence="9" key="2">
    <citation type="submission" date="2025-08" db="UniProtKB">
        <authorList>
            <consortium name="Ensembl"/>
        </authorList>
    </citation>
    <scope>IDENTIFICATION</scope>
    <source>
        <strain evidence="9">Glennie</strain>
    </source>
</reference>
<comment type="function">
    <text evidence="6">Maintains stem cell potency. Increases STAT3 phosphorylation and controls ERK phosphorylation. May act as a scaffold, increasing STAT3 recruitment onto endosomes.</text>
</comment>
<dbReference type="InterPro" id="IPR040187">
    <property type="entry name" value="OCAD1/2"/>
</dbReference>
<dbReference type="PANTHER" id="PTHR13336">
    <property type="entry name" value="OVARIAN CARCINOMA IMMUNOREACTIVE ANTIGEN"/>
    <property type="match status" value="1"/>
</dbReference>
<accession>F6YJG5</accession>
<evidence type="ECO:0000256" key="5">
    <source>
        <dbReference type="ARBA" id="ARBA00093558"/>
    </source>
</evidence>
<reference evidence="9" key="3">
    <citation type="submission" date="2025-09" db="UniProtKB">
        <authorList>
            <consortium name="Ensembl"/>
        </authorList>
    </citation>
    <scope>IDENTIFICATION</scope>
    <source>
        <strain evidence="9">Glennie</strain>
    </source>
</reference>
<feature type="region of interest" description="Disordered" evidence="7">
    <location>
        <begin position="103"/>
        <end position="199"/>
    </location>
</feature>
<dbReference type="Proteomes" id="UP000002279">
    <property type="component" value="Chromosome 12"/>
</dbReference>
<dbReference type="GO" id="GO:0005768">
    <property type="term" value="C:endosome"/>
    <property type="evidence" value="ECO:0007669"/>
    <property type="project" value="UniProtKB-SubCell"/>
</dbReference>
<dbReference type="Ensembl" id="ENSOANT00000001303.3">
    <property type="protein sequence ID" value="ENSOANP00000001302.3"/>
    <property type="gene ID" value="ENSOANG00000000842.4"/>
</dbReference>
<dbReference type="PANTHER" id="PTHR13336:SF4">
    <property type="entry name" value="OCIA DOMAIN-CONTAINING PROTEIN 1"/>
    <property type="match status" value="1"/>
</dbReference>
<feature type="compositionally biased region" description="Polar residues" evidence="7">
    <location>
        <begin position="163"/>
        <end position="172"/>
    </location>
</feature>
<evidence type="ECO:0000256" key="4">
    <source>
        <dbReference type="ARBA" id="ARBA00040877"/>
    </source>
</evidence>
<dbReference type="eggNOG" id="ENOG502RXQR">
    <property type="taxonomic scope" value="Eukaryota"/>
</dbReference>
<evidence type="ECO:0000313" key="10">
    <source>
        <dbReference type="Proteomes" id="UP000002279"/>
    </source>
</evidence>
<comment type="similarity">
    <text evidence="3 6">Belongs to the OCIAD1 family.</text>
</comment>
<dbReference type="Pfam" id="PF07051">
    <property type="entry name" value="OCIA"/>
    <property type="match status" value="1"/>
</dbReference>
<dbReference type="InterPro" id="IPR009764">
    <property type="entry name" value="OCIA_dom"/>
</dbReference>
<dbReference type="RefSeq" id="XP_028932438.1">
    <property type="nucleotide sequence ID" value="XM_029076605.1"/>
</dbReference>
<dbReference type="GeneID" id="100089935"/>
<dbReference type="STRING" id="9258.ENSOANP00000001302"/>
<evidence type="ECO:0000256" key="1">
    <source>
        <dbReference type="ARBA" id="ARBA00004177"/>
    </source>
</evidence>
<dbReference type="OrthoDB" id="6513616at2759"/>
<evidence type="ECO:0000313" key="9">
    <source>
        <dbReference type="Ensembl" id="ENSOANP00000001302.3"/>
    </source>
</evidence>
<dbReference type="GeneTree" id="ENSGT00530000063690"/>
<protein>
    <recommendedName>
        <fullName evidence="4 6">OCIA domain-containing protein 1</fullName>
    </recommendedName>
</protein>
<name>F6YJG5_ORNAN</name>
<comment type="domain">
    <text evidence="6">The OCIA domain is necessary and sufficient for endosomal localization.</text>
</comment>
<dbReference type="CTD" id="54940"/>
<organism evidence="9 10">
    <name type="scientific">Ornithorhynchus anatinus</name>
    <name type="common">Duckbill platypus</name>
    <dbReference type="NCBI Taxonomy" id="9258"/>
    <lineage>
        <taxon>Eukaryota</taxon>
        <taxon>Metazoa</taxon>
        <taxon>Chordata</taxon>
        <taxon>Craniata</taxon>
        <taxon>Vertebrata</taxon>
        <taxon>Euteleostomi</taxon>
        <taxon>Mammalia</taxon>
        <taxon>Monotremata</taxon>
        <taxon>Ornithorhynchidae</taxon>
        <taxon>Ornithorhynchus</taxon>
    </lineage>
</organism>
<comment type="subunit">
    <text evidence="5">Interacts with OCIAD2. Interacts with STAT3.</text>
</comment>
<evidence type="ECO:0000259" key="8">
    <source>
        <dbReference type="Pfam" id="PF07051"/>
    </source>
</evidence>
<reference evidence="9 10" key="1">
    <citation type="journal article" date="2008" name="Nature">
        <title>Genome analysis of the platypus reveals unique signatures of evolution.</title>
        <authorList>
            <person name="Warren W.C."/>
            <person name="Hillier L.W."/>
            <person name="Marshall Graves J.A."/>
            <person name="Birney E."/>
            <person name="Ponting C.P."/>
            <person name="Grutzner F."/>
            <person name="Belov K."/>
            <person name="Miller W."/>
            <person name="Clarke L."/>
            <person name="Chinwalla A.T."/>
            <person name="Yang S.P."/>
            <person name="Heger A."/>
            <person name="Locke D.P."/>
            <person name="Miethke P."/>
            <person name="Waters P.D."/>
            <person name="Veyrunes F."/>
            <person name="Fulton L."/>
            <person name="Fulton B."/>
            <person name="Graves T."/>
            <person name="Wallis J."/>
            <person name="Puente X.S."/>
            <person name="Lopez-Otin C."/>
            <person name="Ordonez G.R."/>
            <person name="Eichler E.E."/>
            <person name="Chen L."/>
            <person name="Cheng Z."/>
            <person name="Deakin J.E."/>
            <person name="Alsop A."/>
            <person name="Thompson K."/>
            <person name="Kirby P."/>
            <person name="Papenfuss A.T."/>
            <person name="Wakefield M.J."/>
            <person name="Olender T."/>
            <person name="Lancet D."/>
            <person name="Huttley G.A."/>
            <person name="Smit A.F."/>
            <person name="Pask A."/>
            <person name="Temple-Smith P."/>
            <person name="Batzer M.A."/>
            <person name="Walker J.A."/>
            <person name="Konkel M.K."/>
            <person name="Harris R.S."/>
            <person name="Whittington C.M."/>
            <person name="Wong E.S."/>
            <person name="Gemmell N.J."/>
            <person name="Buschiazzo E."/>
            <person name="Vargas Jentzsch I.M."/>
            <person name="Merkel A."/>
            <person name="Schmitz J."/>
            <person name="Zemann A."/>
            <person name="Churakov G."/>
            <person name="Kriegs J.O."/>
            <person name="Brosius J."/>
            <person name="Murchison E.P."/>
            <person name="Sachidanandam R."/>
            <person name="Smith C."/>
            <person name="Hannon G.J."/>
            <person name="Tsend-Ayush E."/>
            <person name="McMillan D."/>
            <person name="Attenborough R."/>
            <person name="Rens W."/>
            <person name="Ferguson-Smith M."/>
            <person name="Lefevre C.M."/>
            <person name="Sharp J.A."/>
            <person name="Nicholas K.R."/>
            <person name="Ray D.A."/>
            <person name="Kube M."/>
            <person name="Reinhardt R."/>
            <person name="Pringle T.H."/>
            <person name="Taylor J."/>
            <person name="Jones R.C."/>
            <person name="Nixon B."/>
            <person name="Dacheux J.L."/>
            <person name="Niwa H."/>
            <person name="Sekita Y."/>
            <person name="Huang X."/>
            <person name="Stark A."/>
            <person name="Kheradpour P."/>
            <person name="Kellis M."/>
            <person name="Flicek P."/>
            <person name="Chen Y."/>
            <person name="Webber C."/>
            <person name="Hardison R."/>
            <person name="Nelson J."/>
            <person name="Hallsworth-Pepin K."/>
            <person name="Delehaunty K."/>
            <person name="Markovic C."/>
            <person name="Minx P."/>
            <person name="Feng Y."/>
            <person name="Kremitzki C."/>
            <person name="Mitreva M."/>
            <person name="Glasscock J."/>
            <person name="Wylie T."/>
            <person name="Wohldmann P."/>
            <person name="Thiru P."/>
            <person name="Nhan M.N."/>
            <person name="Pohl C.S."/>
            <person name="Smith S.M."/>
            <person name="Hou S."/>
            <person name="Nefedov M."/>
            <person name="de Jong P.J."/>
            <person name="Renfree M.B."/>
            <person name="Mardis E.R."/>
            <person name="Wilson R.K."/>
        </authorList>
    </citation>
    <scope>NUCLEOTIDE SEQUENCE [LARGE SCALE GENOMIC DNA]</scope>
    <source>
        <strain evidence="9 10">Glennie</strain>
    </source>
</reference>
<dbReference type="KEGG" id="oaa:100089935"/>
<keyword evidence="2 6" id="KW-0967">Endosome</keyword>
<comment type="subcellular location">
    <subcellularLocation>
        <location evidence="1 6">Endosome</location>
    </subcellularLocation>
</comment>
<evidence type="ECO:0000256" key="2">
    <source>
        <dbReference type="ARBA" id="ARBA00022753"/>
    </source>
</evidence>
<dbReference type="AlphaFoldDB" id="F6YJG5"/>
<feature type="compositionally biased region" description="Basic and acidic residues" evidence="7">
    <location>
        <begin position="187"/>
        <end position="199"/>
    </location>
</feature>
<dbReference type="HOGENOM" id="CLU_083038_0_0_1"/>